<keyword evidence="2" id="KW-0472">Membrane</keyword>
<sequence length="51" mass="5371">MSRNPLDDDLGSKDVPPSDPDSVRVWAAYGVSVAAALHVVAAAVVLINRVR</sequence>
<organism evidence="3 4">
    <name type="scientific">Kitasatospora misakiensis</name>
    <dbReference type="NCBI Taxonomy" id="67330"/>
    <lineage>
        <taxon>Bacteria</taxon>
        <taxon>Bacillati</taxon>
        <taxon>Actinomycetota</taxon>
        <taxon>Actinomycetes</taxon>
        <taxon>Kitasatosporales</taxon>
        <taxon>Streptomycetaceae</taxon>
        <taxon>Kitasatospora</taxon>
    </lineage>
</organism>
<keyword evidence="4" id="KW-1185">Reference proteome</keyword>
<reference evidence="4" key="1">
    <citation type="journal article" date="2019" name="Int. J. Syst. Evol. Microbiol.">
        <title>The Global Catalogue of Microorganisms (GCM) 10K type strain sequencing project: providing services to taxonomists for standard genome sequencing and annotation.</title>
        <authorList>
            <consortium name="The Broad Institute Genomics Platform"/>
            <consortium name="The Broad Institute Genome Sequencing Center for Infectious Disease"/>
            <person name="Wu L."/>
            <person name="Ma J."/>
        </authorList>
    </citation>
    <scope>NUCLEOTIDE SEQUENCE [LARGE SCALE GENOMIC DNA]</scope>
    <source>
        <strain evidence="4">CGMCC 4.1437</strain>
    </source>
</reference>
<feature type="transmembrane region" description="Helical" evidence="2">
    <location>
        <begin position="26"/>
        <end position="47"/>
    </location>
</feature>
<accession>A0ABW0X253</accession>
<dbReference type="Proteomes" id="UP001595975">
    <property type="component" value="Unassembled WGS sequence"/>
</dbReference>
<protein>
    <recommendedName>
        <fullName evidence="5">Energy transducer TonB</fullName>
    </recommendedName>
</protein>
<proteinExistence type="predicted"/>
<name>A0ABW0X253_9ACTN</name>
<gene>
    <name evidence="3" type="ORF">ACFP3U_16660</name>
</gene>
<feature type="region of interest" description="Disordered" evidence="1">
    <location>
        <begin position="1"/>
        <end position="20"/>
    </location>
</feature>
<keyword evidence="2" id="KW-0812">Transmembrane</keyword>
<comment type="caution">
    <text evidence="3">The sequence shown here is derived from an EMBL/GenBank/DDBJ whole genome shotgun (WGS) entry which is preliminary data.</text>
</comment>
<dbReference type="RefSeq" id="WP_380226308.1">
    <property type="nucleotide sequence ID" value="NZ_JBHSOF010000019.1"/>
</dbReference>
<dbReference type="EMBL" id="JBHSOF010000019">
    <property type="protein sequence ID" value="MFC5664612.1"/>
    <property type="molecule type" value="Genomic_DNA"/>
</dbReference>
<evidence type="ECO:0000313" key="4">
    <source>
        <dbReference type="Proteomes" id="UP001595975"/>
    </source>
</evidence>
<keyword evidence="2" id="KW-1133">Transmembrane helix</keyword>
<evidence type="ECO:0000256" key="2">
    <source>
        <dbReference type="SAM" id="Phobius"/>
    </source>
</evidence>
<evidence type="ECO:0000256" key="1">
    <source>
        <dbReference type="SAM" id="MobiDB-lite"/>
    </source>
</evidence>
<evidence type="ECO:0008006" key="5">
    <source>
        <dbReference type="Google" id="ProtNLM"/>
    </source>
</evidence>
<evidence type="ECO:0000313" key="3">
    <source>
        <dbReference type="EMBL" id="MFC5664612.1"/>
    </source>
</evidence>